<dbReference type="KEGG" id="cpc:Cpar_0580"/>
<evidence type="ECO:0000259" key="3">
    <source>
        <dbReference type="Pfam" id="PF13505"/>
    </source>
</evidence>
<feature type="domain" description="Outer membrane protein beta-barrel" evidence="3">
    <location>
        <begin position="9"/>
        <end position="216"/>
    </location>
</feature>
<dbReference type="Gene3D" id="2.40.160.20">
    <property type="match status" value="1"/>
</dbReference>
<dbReference type="SUPFAM" id="SSF56925">
    <property type="entry name" value="OMPA-like"/>
    <property type="match status" value="1"/>
</dbReference>
<dbReference type="STRING" id="517417.Cpar_0580"/>
<proteinExistence type="predicted"/>
<dbReference type="OrthoDB" id="597758at2"/>
<feature type="chain" id="PRO_5002795548" evidence="2">
    <location>
        <begin position="24"/>
        <end position="229"/>
    </location>
</feature>
<organism evidence="4 5">
    <name type="scientific">Chlorobaculum parvum (strain DSM 263 / NCIMB 8327)</name>
    <name type="common">Chlorobium vibrioforme subsp. thiosulfatophilum</name>
    <dbReference type="NCBI Taxonomy" id="517417"/>
    <lineage>
        <taxon>Bacteria</taxon>
        <taxon>Pseudomonadati</taxon>
        <taxon>Chlorobiota</taxon>
        <taxon>Chlorobiia</taxon>
        <taxon>Chlorobiales</taxon>
        <taxon>Chlorobiaceae</taxon>
        <taxon>Chlorobaculum</taxon>
    </lineage>
</organism>
<dbReference type="InterPro" id="IPR027385">
    <property type="entry name" value="Beta-barrel_OMP"/>
</dbReference>
<gene>
    <name evidence="4" type="ordered locus">Cpar_0580</name>
</gene>
<dbReference type="Proteomes" id="UP000008811">
    <property type="component" value="Chromosome"/>
</dbReference>
<dbReference type="InterPro" id="IPR011250">
    <property type="entry name" value="OMP/PagP_B-barrel"/>
</dbReference>
<dbReference type="Pfam" id="PF13505">
    <property type="entry name" value="OMP_b-brl"/>
    <property type="match status" value="1"/>
</dbReference>
<keyword evidence="1 2" id="KW-0732">Signal</keyword>
<evidence type="ECO:0000313" key="5">
    <source>
        <dbReference type="Proteomes" id="UP000008811"/>
    </source>
</evidence>
<dbReference type="eggNOG" id="COG3637">
    <property type="taxonomic scope" value="Bacteria"/>
</dbReference>
<evidence type="ECO:0000313" key="4">
    <source>
        <dbReference type="EMBL" id="ACF11000.1"/>
    </source>
</evidence>
<dbReference type="RefSeq" id="WP_012501833.1">
    <property type="nucleotide sequence ID" value="NC_011027.1"/>
</dbReference>
<dbReference type="HOGENOM" id="CLU_057473_3_1_10"/>
<reference evidence="4" key="1">
    <citation type="submission" date="2008-06" db="EMBL/GenBank/DDBJ databases">
        <title>Complete sequence of Chlorobaculum parvum NCIB 8327.</title>
        <authorList>
            <consortium name="US DOE Joint Genome Institute"/>
            <person name="Lucas S."/>
            <person name="Copeland A."/>
            <person name="Lapidus A."/>
            <person name="Glavina del Rio T."/>
            <person name="Dalin E."/>
            <person name="Tice H."/>
            <person name="Bruce D."/>
            <person name="Goodwin L."/>
            <person name="Pitluck S."/>
            <person name="Schmutz J."/>
            <person name="Larimer F."/>
            <person name="Land M."/>
            <person name="Hauser L."/>
            <person name="Kyrpides N."/>
            <person name="Mikhailova N."/>
            <person name="Zhao F."/>
            <person name="Li T."/>
            <person name="Liu Z."/>
            <person name="Overmann J."/>
            <person name="Bryant D.A."/>
            <person name="Richardson P."/>
        </authorList>
    </citation>
    <scope>NUCLEOTIDE SEQUENCE [LARGE SCALE GENOMIC DNA]</scope>
    <source>
        <strain evidence="4">NCIB 8327</strain>
    </source>
</reference>
<sequence length="229" mass="24661">MKKYAVAIITAAVLSAPAITATAAPLYVSISGGLCLMDNSNAEITGTSTSIKDAVEYKRGYALEAALGEDKGMYRGELAVEYQSNDVDQILGSDMDAIESATEDILNQWGISDNIDDLKIKASALTVMYNLYADYNMSSLITPYVMGGVGAAFMGMDVSFRDNGVRYEQSYDKTAFAWQLGAGLGIKVMNNVTIDLGYRYFRAGDIDFGSDAKLSFGGSKILLGVRYNL</sequence>
<protein>
    <submittedName>
        <fullName evidence="4">Tia invasion determinant-related protein</fullName>
    </submittedName>
</protein>
<feature type="signal peptide" evidence="2">
    <location>
        <begin position="1"/>
        <end position="23"/>
    </location>
</feature>
<keyword evidence="5" id="KW-1185">Reference proteome</keyword>
<accession>B3QM47</accession>
<dbReference type="AlphaFoldDB" id="B3QM47"/>
<name>B3QM47_CHLP8</name>
<evidence type="ECO:0000256" key="1">
    <source>
        <dbReference type="ARBA" id="ARBA00022729"/>
    </source>
</evidence>
<evidence type="ECO:0000256" key="2">
    <source>
        <dbReference type="SAM" id="SignalP"/>
    </source>
</evidence>
<dbReference type="EMBL" id="CP001099">
    <property type="protein sequence ID" value="ACF11000.1"/>
    <property type="molecule type" value="Genomic_DNA"/>
</dbReference>